<dbReference type="PROSITE" id="PS50975">
    <property type="entry name" value="ATP_GRASP"/>
    <property type="match status" value="1"/>
</dbReference>
<dbReference type="SUPFAM" id="SSF56059">
    <property type="entry name" value="Glutathione synthetase ATP-binding domain-like"/>
    <property type="match status" value="1"/>
</dbReference>
<evidence type="ECO:0000256" key="2">
    <source>
        <dbReference type="ARBA" id="ARBA00012957"/>
    </source>
</evidence>
<reference evidence="8" key="1">
    <citation type="journal article" date="2020" name="mSystems">
        <title>Genome- and Community-Level Interaction Insights into Carbon Utilization and Element Cycling Functions of Hydrothermarchaeota in Hydrothermal Sediment.</title>
        <authorList>
            <person name="Zhou Z."/>
            <person name="Liu Y."/>
            <person name="Xu W."/>
            <person name="Pan J."/>
            <person name="Luo Z.H."/>
            <person name="Li M."/>
        </authorList>
    </citation>
    <scope>NUCLEOTIDE SEQUENCE</scope>
    <source>
        <strain evidence="8">SpSt-1183</strain>
    </source>
</reference>
<dbReference type="InterPro" id="IPR013815">
    <property type="entry name" value="ATP_grasp_subdomain_1"/>
</dbReference>
<dbReference type="PANTHER" id="PTHR43334">
    <property type="entry name" value="ACETATE--COA LIGASE [ADP-FORMING]"/>
    <property type="match status" value="1"/>
</dbReference>
<evidence type="ECO:0000256" key="1">
    <source>
        <dbReference type="ARBA" id="ARBA00001619"/>
    </source>
</evidence>
<name>A0A831M358_9EURY</name>
<dbReference type="PANTHER" id="PTHR43334:SF1">
    <property type="entry name" value="3-HYDROXYPROPIONATE--COA LIGASE [ADP-FORMING]"/>
    <property type="match status" value="1"/>
</dbReference>
<keyword evidence="4 6" id="KW-0547">Nucleotide-binding</keyword>
<feature type="non-terminal residue" evidence="8">
    <location>
        <position position="57"/>
    </location>
</feature>
<dbReference type="AlphaFoldDB" id="A0A831M358"/>
<dbReference type="InterPro" id="IPR011761">
    <property type="entry name" value="ATP-grasp"/>
</dbReference>
<dbReference type="Pfam" id="PF13549">
    <property type="entry name" value="ATP-grasp_5"/>
    <property type="match status" value="1"/>
</dbReference>
<comment type="caution">
    <text evidence="8">The sequence shown here is derived from an EMBL/GenBank/DDBJ whole genome shotgun (WGS) entry which is preliminary data.</text>
</comment>
<dbReference type="Proteomes" id="UP000885648">
    <property type="component" value="Unassembled WGS sequence"/>
</dbReference>
<keyword evidence="3" id="KW-0436">Ligase</keyword>
<dbReference type="GO" id="GO:0043758">
    <property type="term" value="F:acetate-CoA ligase (ADP-forming) activity"/>
    <property type="evidence" value="ECO:0007669"/>
    <property type="project" value="UniProtKB-EC"/>
</dbReference>
<dbReference type="GO" id="GO:0005524">
    <property type="term" value="F:ATP binding"/>
    <property type="evidence" value="ECO:0007669"/>
    <property type="project" value="UniProtKB-UniRule"/>
</dbReference>
<proteinExistence type="predicted"/>
<evidence type="ECO:0000256" key="4">
    <source>
        <dbReference type="ARBA" id="ARBA00022741"/>
    </source>
</evidence>
<organism evidence="8">
    <name type="scientific">Methanofollis liminatans</name>
    <dbReference type="NCBI Taxonomy" id="2201"/>
    <lineage>
        <taxon>Archaea</taxon>
        <taxon>Methanobacteriati</taxon>
        <taxon>Methanobacteriota</taxon>
        <taxon>Stenosarchaea group</taxon>
        <taxon>Methanomicrobia</taxon>
        <taxon>Methanomicrobiales</taxon>
        <taxon>Methanomicrobiaceae</taxon>
        <taxon>Methanofollis</taxon>
    </lineage>
</organism>
<evidence type="ECO:0000259" key="7">
    <source>
        <dbReference type="PROSITE" id="PS50975"/>
    </source>
</evidence>
<comment type="catalytic activity">
    <reaction evidence="1">
        <text>acetate + ATP + CoA = acetyl-CoA + ADP + phosphate</text>
        <dbReference type="Rhea" id="RHEA:15081"/>
        <dbReference type="ChEBI" id="CHEBI:30089"/>
        <dbReference type="ChEBI" id="CHEBI:30616"/>
        <dbReference type="ChEBI" id="CHEBI:43474"/>
        <dbReference type="ChEBI" id="CHEBI:57287"/>
        <dbReference type="ChEBI" id="CHEBI:57288"/>
        <dbReference type="ChEBI" id="CHEBI:456216"/>
        <dbReference type="EC" id="6.2.1.13"/>
    </reaction>
</comment>
<sequence>MTRRLSEAEGYALLAKYGIRVPKHHIAASRADAGAFADAIGYPVVLKVVSPDIVHKS</sequence>
<gene>
    <name evidence="8" type="ORF">ENN52_07755</name>
</gene>
<protein>
    <recommendedName>
        <fullName evidence="2">acetate--CoA ligase (ADP-forming)</fullName>
        <ecNumber evidence="2">6.2.1.13</ecNumber>
    </recommendedName>
</protein>
<dbReference type="InterPro" id="IPR051538">
    <property type="entry name" value="Acyl-CoA_Synth/Transferase"/>
</dbReference>
<dbReference type="GO" id="GO:0046872">
    <property type="term" value="F:metal ion binding"/>
    <property type="evidence" value="ECO:0007669"/>
    <property type="project" value="InterPro"/>
</dbReference>
<dbReference type="EC" id="6.2.1.13" evidence="2"/>
<accession>A0A831M358</accession>
<keyword evidence="5 6" id="KW-0067">ATP-binding</keyword>
<evidence type="ECO:0000256" key="6">
    <source>
        <dbReference type="PROSITE-ProRule" id="PRU00409"/>
    </source>
</evidence>
<evidence type="ECO:0000313" key="8">
    <source>
        <dbReference type="EMBL" id="HDS63998.1"/>
    </source>
</evidence>
<dbReference type="Gene3D" id="3.30.1490.20">
    <property type="entry name" value="ATP-grasp fold, A domain"/>
    <property type="match status" value="1"/>
</dbReference>
<feature type="domain" description="ATP-grasp" evidence="7">
    <location>
        <begin position="11"/>
        <end position="47"/>
    </location>
</feature>
<dbReference type="EMBL" id="DSBY01000318">
    <property type="protein sequence ID" value="HDS63998.1"/>
    <property type="molecule type" value="Genomic_DNA"/>
</dbReference>
<evidence type="ECO:0000256" key="5">
    <source>
        <dbReference type="ARBA" id="ARBA00022840"/>
    </source>
</evidence>
<evidence type="ECO:0000256" key="3">
    <source>
        <dbReference type="ARBA" id="ARBA00022598"/>
    </source>
</evidence>